<dbReference type="Proteomes" id="UP000479000">
    <property type="component" value="Unassembled WGS sequence"/>
</dbReference>
<dbReference type="EMBL" id="CADCXU010028052">
    <property type="protein sequence ID" value="CAB0014544.1"/>
    <property type="molecule type" value="Genomic_DNA"/>
</dbReference>
<reference evidence="2 3" key="1">
    <citation type="submission" date="2020-02" db="EMBL/GenBank/DDBJ databases">
        <authorList>
            <person name="Ferguson B K."/>
        </authorList>
    </citation>
    <scope>NUCLEOTIDE SEQUENCE [LARGE SCALE GENOMIC DNA]</scope>
</reference>
<dbReference type="SUPFAM" id="SSF51206">
    <property type="entry name" value="cAMP-binding domain-like"/>
    <property type="match status" value="1"/>
</dbReference>
<feature type="non-terminal residue" evidence="2">
    <location>
        <position position="55"/>
    </location>
</feature>
<keyword evidence="3" id="KW-1185">Reference proteome</keyword>
<evidence type="ECO:0000313" key="3">
    <source>
        <dbReference type="Proteomes" id="UP000479000"/>
    </source>
</evidence>
<accession>A0A6H5HCY1</accession>
<dbReference type="Gene3D" id="2.60.120.10">
    <property type="entry name" value="Jelly Rolls"/>
    <property type="match status" value="1"/>
</dbReference>
<gene>
    <name evidence="2" type="ORF">NTEN_LOCUS18970</name>
</gene>
<organism evidence="2 3">
    <name type="scientific">Nesidiocoris tenuis</name>
    <dbReference type="NCBI Taxonomy" id="355587"/>
    <lineage>
        <taxon>Eukaryota</taxon>
        <taxon>Metazoa</taxon>
        <taxon>Ecdysozoa</taxon>
        <taxon>Arthropoda</taxon>
        <taxon>Hexapoda</taxon>
        <taxon>Insecta</taxon>
        <taxon>Pterygota</taxon>
        <taxon>Neoptera</taxon>
        <taxon>Paraneoptera</taxon>
        <taxon>Hemiptera</taxon>
        <taxon>Heteroptera</taxon>
        <taxon>Panheteroptera</taxon>
        <taxon>Cimicomorpha</taxon>
        <taxon>Miridae</taxon>
        <taxon>Dicyphina</taxon>
        <taxon>Nesidiocoris</taxon>
    </lineage>
</organism>
<dbReference type="InterPro" id="IPR000595">
    <property type="entry name" value="cNMP-bd_dom"/>
</dbReference>
<dbReference type="InterPro" id="IPR014710">
    <property type="entry name" value="RmlC-like_jellyroll"/>
</dbReference>
<evidence type="ECO:0000313" key="2">
    <source>
        <dbReference type="EMBL" id="CAB0014544.1"/>
    </source>
</evidence>
<sequence>MYFIVIGTVQSDHARPDPIFSDELIHDIDKFGYGDSFGEIPLFYGEPHKATVTVL</sequence>
<feature type="domain" description="Cyclic nucleotide-binding" evidence="1">
    <location>
        <begin position="1"/>
        <end position="55"/>
    </location>
</feature>
<evidence type="ECO:0000259" key="1">
    <source>
        <dbReference type="PROSITE" id="PS50042"/>
    </source>
</evidence>
<dbReference type="PROSITE" id="PS50042">
    <property type="entry name" value="CNMP_BINDING_3"/>
    <property type="match status" value="1"/>
</dbReference>
<proteinExistence type="predicted"/>
<name>A0A6H5HCY1_9HEMI</name>
<dbReference type="OrthoDB" id="6595331at2759"/>
<dbReference type="AlphaFoldDB" id="A0A6H5HCY1"/>
<dbReference type="InterPro" id="IPR018490">
    <property type="entry name" value="cNMP-bd_dom_sf"/>
</dbReference>
<protein>
    <recommendedName>
        <fullName evidence="1">Cyclic nucleotide-binding domain-containing protein</fullName>
    </recommendedName>
</protein>